<dbReference type="RefSeq" id="WP_048629197.1">
    <property type="nucleotide sequence ID" value="NZ_CABPSX010000002.1"/>
</dbReference>
<dbReference type="GeneID" id="47014183"/>
<evidence type="ECO:0000313" key="3">
    <source>
        <dbReference type="EMBL" id="VVG70280.1"/>
    </source>
</evidence>
<accession>A0A0G4JJC6</accession>
<dbReference type="Pfam" id="PF08816">
    <property type="entry name" value="Ivy"/>
    <property type="match status" value="1"/>
</dbReference>
<evidence type="ECO:0000313" key="4">
    <source>
        <dbReference type="Proteomes" id="UP000270216"/>
    </source>
</evidence>
<evidence type="ECO:0000313" key="2">
    <source>
        <dbReference type="EMBL" id="RSK87150.1"/>
    </source>
</evidence>
<gene>
    <name evidence="3" type="primary">ivy</name>
    <name evidence="2" type="ORF">EJE83_01300</name>
    <name evidence="3" type="ORF">PAP18089_01240</name>
</gene>
<dbReference type="Gene3D" id="3.40.1420.10">
    <property type="entry name" value="Inhibitor of vertebrate lysozyme"/>
    <property type="match status" value="1"/>
</dbReference>
<dbReference type="EMBL" id="CABPSX010000002">
    <property type="protein sequence ID" value="VVG70280.1"/>
    <property type="molecule type" value="Genomic_DNA"/>
</dbReference>
<evidence type="ECO:0000256" key="1">
    <source>
        <dbReference type="SAM" id="SignalP"/>
    </source>
</evidence>
<dbReference type="AlphaFoldDB" id="A0A0G4JJC6"/>
<organism evidence="3 5">
    <name type="scientific">Pandoraea apista</name>
    <dbReference type="NCBI Taxonomy" id="93218"/>
    <lineage>
        <taxon>Bacteria</taxon>
        <taxon>Pseudomonadati</taxon>
        <taxon>Pseudomonadota</taxon>
        <taxon>Betaproteobacteria</taxon>
        <taxon>Burkholderiales</taxon>
        <taxon>Burkholderiaceae</taxon>
        <taxon>Pandoraea</taxon>
    </lineage>
</organism>
<dbReference type="EMBL" id="RWHX01000001">
    <property type="protein sequence ID" value="RSK87150.1"/>
    <property type="molecule type" value="Genomic_DNA"/>
</dbReference>
<reference evidence="3 5" key="2">
    <citation type="submission" date="2019-08" db="EMBL/GenBank/DDBJ databases">
        <authorList>
            <person name="Peeters C."/>
        </authorList>
    </citation>
    <scope>NUCLEOTIDE SEQUENCE [LARGE SCALE GENOMIC DNA]</scope>
    <source>
        <strain evidence="3 5">LMG 18089</strain>
    </source>
</reference>
<dbReference type="Proteomes" id="UP000270216">
    <property type="component" value="Unassembled WGS sequence"/>
</dbReference>
<proteinExistence type="predicted"/>
<keyword evidence="1" id="KW-0732">Signal</keyword>
<feature type="signal peptide" evidence="1">
    <location>
        <begin position="1"/>
        <end position="23"/>
    </location>
</feature>
<name>A0A0G4JJC6_9BURK</name>
<sequence>MAFVRTLAVWVVSALCMQRAAFAAPASTPGAPGANPETGPYLHELLKRPDFSGAYARIVAPRGVPAWVRQGGTSTPSQRVSVAGKPWLLVQSCKPHDCPSEYVHILYEPRSQAIAALFVRDPSAAANAGPRQDRTELIWLGAPDGSLKNALLHTLRFTE</sequence>
<dbReference type="InterPro" id="IPR036501">
    <property type="entry name" value="Inhibitor_vert_lysozyme_sf"/>
</dbReference>
<dbReference type="Proteomes" id="UP000364291">
    <property type="component" value="Unassembled WGS sequence"/>
</dbReference>
<dbReference type="SUPFAM" id="SSF89872">
    <property type="entry name" value="Inhibitor of vertebrate lysozyme, Ivy"/>
    <property type="match status" value="1"/>
</dbReference>
<protein>
    <submittedName>
        <fullName evidence="3">Inhibitor of vertebrate lysozyme</fullName>
    </submittedName>
</protein>
<evidence type="ECO:0000313" key="5">
    <source>
        <dbReference type="Proteomes" id="UP000364291"/>
    </source>
</evidence>
<keyword evidence="4" id="KW-1185">Reference proteome</keyword>
<dbReference type="OrthoDB" id="9033596at2"/>
<feature type="chain" id="PRO_5015039345" evidence="1">
    <location>
        <begin position="24"/>
        <end position="159"/>
    </location>
</feature>
<reference evidence="2 4" key="1">
    <citation type="submission" date="2018-12" db="EMBL/GenBank/DDBJ databases">
        <title>Whole genome sequence of a Pandoraea apista isolate from a patient with cystic fibrosis.</title>
        <authorList>
            <person name="Kenna D.T."/>
            <person name="Turton J.F."/>
        </authorList>
    </citation>
    <scope>NUCLEOTIDE SEQUENCE [LARGE SCALE GENOMIC DNA]</scope>
    <source>
        <strain evidence="2 4">Pa13324</strain>
    </source>
</reference>